<comment type="caution">
    <text evidence="1">The sequence shown here is derived from an EMBL/GenBank/DDBJ whole genome shotgun (WGS) entry which is preliminary data.</text>
</comment>
<accession>A0ACB9B599</accession>
<organism evidence="1 2">
    <name type="scientific">Smallanthus sonchifolius</name>
    <dbReference type="NCBI Taxonomy" id="185202"/>
    <lineage>
        <taxon>Eukaryota</taxon>
        <taxon>Viridiplantae</taxon>
        <taxon>Streptophyta</taxon>
        <taxon>Embryophyta</taxon>
        <taxon>Tracheophyta</taxon>
        <taxon>Spermatophyta</taxon>
        <taxon>Magnoliopsida</taxon>
        <taxon>eudicotyledons</taxon>
        <taxon>Gunneridae</taxon>
        <taxon>Pentapetalae</taxon>
        <taxon>asterids</taxon>
        <taxon>campanulids</taxon>
        <taxon>Asterales</taxon>
        <taxon>Asteraceae</taxon>
        <taxon>Asteroideae</taxon>
        <taxon>Heliantheae alliance</taxon>
        <taxon>Millerieae</taxon>
        <taxon>Smallanthus</taxon>
    </lineage>
</organism>
<reference evidence="2" key="1">
    <citation type="journal article" date="2022" name="Mol. Ecol. Resour.">
        <title>The genomes of chicory, endive, great burdock and yacon provide insights into Asteraceae palaeo-polyploidization history and plant inulin production.</title>
        <authorList>
            <person name="Fan W."/>
            <person name="Wang S."/>
            <person name="Wang H."/>
            <person name="Wang A."/>
            <person name="Jiang F."/>
            <person name="Liu H."/>
            <person name="Zhao H."/>
            <person name="Xu D."/>
            <person name="Zhang Y."/>
        </authorList>
    </citation>
    <scope>NUCLEOTIDE SEQUENCE [LARGE SCALE GENOMIC DNA]</scope>
    <source>
        <strain evidence="2">cv. Yunnan</strain>
    </source>
</reference>
<sequence>MIREAPAAFAPSATYQMLKKKPVGTPQPRRQTFSKGALGSILATLTSCITETLIYYDEAPVSVSEYFCICIFLLYLPRVQ</sequence>
<protein>
    <submittedName>
        <fullName evidence="1">Uncharacterized protein</fullName>
    </submittedName>
</protein>
<evidence type="ECO:0000313" key="2">
    <source>
        <dbReference type="Proteomes" id="UP001056120"/>
    </source>
</evidence>
<gene>
    <name evidence="1" type="ORF">L1987_67878</name>
</gene>
<proteinExistence type="predicted"/>
<name>A0ACB9B599_9ASTR</name>
<dbReference type="EMBL" id="CM042040">
    <property type="protein sequence ID" value="KAI3716763.1"/>
    <property type="molecule type" value="Genomic_DNA"/>
</dbReference>
<reference evidence="1 2" key="2">
    <citation type="journal article" date="2022" name="Mol. Ecol. Resour.">
        <title>The genomes of chicory, endive, great burdock and yacon provide insights into Asteraceae paleo-polyploidization history and plant inulin production.</title>
        <authorList>
            <person name="Fan W."/>
            <person name="Wang S."/>
            <person name="Wang H."/>
            <person name="Wang A."/>
            <person name="Jiang F."/>
            <person name="Liu H."/>
            <person name="Zhao H."/>
            <person name="Xu D."/>
            <person name="Zhang Y."/>
        </authorList>
    </citation>
    <scope>NUCLEOTIDE SEQUENCE [LARGE SCALE GENOMIC DNA]</scope>
    <source>
        <strain evidence="2">cv. Yunnan</strain>
        <tissue evidence="1">Leaves</tissue>
    </source>
</reference>
<evidence type="ECO:0000313" key="1">
    <source>
        <dbReference type="EMBL" id="KAI3716763.1"/>
    </source>
</evidence>
<dbReference type="Proteomes" id="UP001056120">
    <property type="component" value="Linkage Group LG23"/>
</dbReference>
<keyword evidence="2" id="KW-1185">Reference proteome</keyword>